<organism evidence="1 2">
    <name type="scientific">Mycena rosella</name>
    <name type="common">Pink bonnet</name>
    <name type="synonym">Agaricus rosellus</name>
    <dbReference type="NCBI Taxonomy" id="1033263"/>
    <lineage>
        <taxon>Eukaryota</taxon>
        <taxon>Fungi</taxon>
        <taxon>Dikarya</taxon>
        <taxon>Basidiomycota</taxon>
        <taxon>Agaricomycotina</taxon>
        <taxon>Agaricomycetes</taxon>
        <taxon>Agaricomycetidae</taxon>
        <taxon>Agaricales</taxon>
        <taxon>Marasmiineae</taxon>
        <taxon>Mycenaceae</taxon>
        <taxon>Mycena</taxon>
    </lineage>
</organism>
<sequence length="207" mass="22758">MIRVRNRLCARRGILATSTTVSQLVLQRPAARAAHCSGTKAPTDQGSQPLIKIARDYQTPTATRRLIAEPRAAVLDDTEMGRPNDLYACLIWPYSGLGGSARSCAEYAHQRQGAVLDGTEMVRPDSIYGRLTLAHGYINILLSTRSRTEYAHQRKRAHCLIGSLHVSTRRRRQAVHAMGLSTDLVRHSRGFDGSVPAPNTTMKDKGA</sequence>
<gene>
    <name evidence="1" type="ORF">B0H17DRAFT_1137619</name>
</gene>
<keyword evidence="2" id="KW-1185">Reference proteome</keyword>
<name>A0AAD7D845_MYCRO</name>
<reference evidence="1" key="1">
    <citation type="submission" date="2023-03" db="EMBL/GenBank/DDBJ databases">
        <title>Massive genome expansion in bonnet fungi (Mycena s.s.) driven by repeated elements and novel gene families across ecological guilds.</title>
        <authorList>
            <consortium name="Lawrence Berkeley National Laboratory"/>
            <person name="Harder C.B."/>
            <person name="Miyauchi S."/>
            <person name="Viragh M."/>
            <person name="Kuo A."/>
            <person name="Thoen E."/>
            <person name="Andreopoulos B."/>
            <person name="Lu D."/>
            <person name="Skrede I."/>
            <person name="Drula E."/>
            <person name="Henrissat B."/>
            <person name="Morin E."/>
            <person name="Kohler A."/>
            <person name="Barry K."/>
            <person name="LaButti K."/>
            <person name="Morin E."/>
            <person name="Salamov A."/>
            <person name="Lipzen A."/>
            <person name="Mereny Z."/>
            <person name="Hegedus B."/>
            <person name="Baldrian P."/>
            <person name="Stursova M."/>
            <person name="Weitz H."/>
            <person name="Taylor A."/>
            <person name="Grigoriev I.V."/>
            <person name="Nagy L.G."/>
            <person name="Martin F."/>
            <person name="Kauserud H."/>
        </authorList>
    </citation>
    <scope>NUCLEOTIDE SEQUENCE</scope>
    <source>
        <strain evidence="1">CBHHK067</strain>
    </source>
</reference>
<comment type="caution">
    <text evidence="1">The sequence shown here is derived from an EMBL/GenBank/DDBJ whole genome shotgun (WGS) entry which is preliminary data.</text>
</comment>
<accession>A0AAD7D845</accession>
<dbReference type="EMBL" id="JARKIE010000106">
    <property type="protein sequence ID" value="KAJ7683695.1"/>
    <property type="molecule type" value="Genomic_DNA"/>
</dbReference>
<evidence type="ECO:0000313" key="1">
    <source>
        <dbReference type="EMBL" id="KAJ7683695.1"/>
    </source>
</evidence>
<dbReference type="Proteomes" id="UP001221757">
    <property type="component" value="Unassembled WGS sequence"/>
</dbReference>
<protein>
    <submittedName>
        <fullName evidence="1">Uncharacterized protein</fullName>
    </submittedName>
</protein>
<proteinExistence type="predicted"/>
<evidence type="ECO:0000313" key="2">
    <source>
        <dbReference type="Proteomes" id="UP001221757"/>
    </source>
</evidence>
<dbReference type="AlphaFoldDB" id="A0AAD7D845"/>